<gene>
    <name evidence="1" type="ordered locus">Slin_0492</name>
</gene>
<accession>D2QF79</accession>
<name>D2QF79_SPILD</name>
<dbReference type="EMBL" id="CP001769">
    <property type="protein sequence ID" value="ADB36556.1"/>
    <property type="molecule type" value="Genomic_DNA"/>
</dbReference>
<evidence type="ECO:0000313" key="1">
    <source>
        <dbReference type="EMBL" id="ADB36556.1"/>
    </source>
</evidence>
<evidence type="ECO:0000313" key="2">
    <source>
        <dbReference type="Proteomes" id="UP000002028"/>
    </source>
</evidence>
<organism evidence="1 2">
    <name type="scientific">Spirosoma linguale (strain ATCC 33905 / DSM 74 / LMG 10896 / Claus 1)</name>
    <dbReference type="NCBI Taxonomy" id="504472"/>
    <lineage>
        <taxon>Bacteria</taxon>
        <taxon>Pseudomonadati</taxon>
        <taxon>Bacteroidota</taxon>
        <taxon>Cytophagia</taxon>
        <taxon>Cytophagales</taxon>
        <taxon>Cytophagaceae</taxon>
        <taxon>Spirosoma</taxon>
    </lineage>
</organism>
<reference evidence="1 2" key="1">
    <citation type="journal article" date="2010" name="Stand. Genomic Sci.">
        <title>Complete genome sequence of Spirosoma linguale type strain (1).</title>
        <authorList>
            <person name="Lail K."/>
            <person name="Sikorski J."/>
            <person name="Saunders E."/>
            <person name="Lapidus A."/>
            <person name="Glavina Del Rio T."/>
            <person name="Copeland A."/>
            <person name="Tice H."/>
            <person name="Cheng J.-F."/>
            <person name="Lucas S."/>
            <person name="Nolan M."/>
            <person name="Bruce D."/>
            <person name="Goodwin L."/>
            <person name="Pitluck S."/>
            <person name="Ivanova N."/>
            <person name="Mavromatis K."/>
            <person name="Ovchinnikova G."/>
            <person name="Pati A."/>
            <person name="Chen A."/>
            <person name="Palaniappan K."/>
            <person name="Land M."/>
            <person name="Hauser L."/>
            <person name="Chang Y.-J."/>
            <person name="Jeffries C.D."/>
            <person name="Chain P."/>
            <person name="Brettin T."/>
            <person name="Detter J.C."/>
            <person name="Schuetze A."/>
            <person name="Rohde M."/>
            <person name="Tindall B.J."/>
            <person name="Goeker M."/>
            <person name="Bristow J."/>
            <person name="Eisen J.A."/>
            <person name="Markowitz V."/>
            <person name="Hugenholtz P."/>
            <person name="Kyrpides N.C."/>
            <person name="Klenk H.-P."/>
            <person name="Chen F."/>
        </authorList>
    </citation>
    <scope>NUCLEOTIDE SEQUENCE [LARGE SCALE GENOMIC DNA]</scope>
    <source>
        <strain evidence="2">ATCC 33905 / DSM 74 / LMG 10896 / Claus 1</strain>
    </source>
</reference>
<dbReference type="HOGENOM" id="CLU_2572120_0_0_10"/>
<dbReference type="STRING" id="504472.Slin_0492"/>
<dbReference type="RefSeq" id="WP_012925108.1">
    <property type="nucleotide sequence ID" value="NC_013730.1"/>
</dbReference>
<sequence length="81" mass="9124">MTLVLDIPEQKLQQAEAAAKANGKTLLEALEEYVDALSKQHSASNWQRLSASLPDVPELTEEDIATEIRNARIERRNQTQH</sequence>
<dbReference type="AlphaFoldDB" id="D2QF79"/>
<dbReference type="KEGG" id="sli:Slin_0492"/>
<proteinExistence type="predicted"/>
<dbReference type="Proteomes" id="UP000002028">
    <property type="component" value="Chromosome"/>
</dbReference>
<keyword evidence="2" id="KW-1185">Reference proteome</keyword>
<protein>
    <submittedName>
        <fullName evidence="1">Uncharacterized protein</fullName>
    </submittedName>
</protein>